<evidence type="ECO:0000313" key="4">
    <source>
        <dbReference type="Proteomes" id="UP000632125"/>
    </source>
</evidence>
<dbReference type="GO" id="GO:0046417">
    <property type="term" value="P:chorismate metabolic process"/>
    <property type="evidence" value="ECO:0007669"/>
    <property type="project" value="InterPro"/>
</dbReference>
<reference evidence="3" key="1">
    <citation type="submission" date="2020-09" db="EMBL/GenBank/DDBJ databases">
        <title>A novel bacterium of genus Paenibacillus, isolated from South China Sea.</title>
        <authorList>
            <person name="Huang H."/>
            <person name="Mo K."/>
            <person name="Hu Y."/>
        </authorList>
    </citation>
    <scope>NUCLEOTIDE SEQUENCE</scope>
    <source>
        <strain evidence="3">IB182493</strain>
    </source>
</reference>
<feature type="domain" description="Chorismate mutase" evidence="2">
    <location>
        <begin position="1"/>
        <end position="91"/>
    </location>
</feature>
<dbReference type="Gene3D" id="1.20.59.10">
    <property type="entry name" value="Chorismate mutase"/>
    <property type="match status" value="1"/>
</dbReference>
<organism evidence="3 4">
    <name type="scientific">Paenibacillus arenilitoris</name>
    <dbReference type="NCBI Taxonomy" id="2772299"/>
    <lineage>
        <taxon>Bacteria</taxon>
        <taxon>Bacillati</taxon>
        <taxon>Bacillota</taxon>
        <taxon>Bacilli</taxon>
        <taxon>Bacillales</taxon>
        <taxon>Paenibacillaceae</taxon>
        <taxon>Paenibacillus</taxon>
    </lineage>
</organism>
<dbReference type="RefSeq" id="WP_190857991.1">
    <property type="nucleotide sequence ID" value="NZ_JACXIY010000002.1"/>
</dbReference>
<dbReference type="Pfam" id="PF01817">
    <property type="entry name" value="CM_2"/>
    <property type="match status" value="1"/>
</dbReference>
<dbReference type="InterPro" id="IPR002701">
    <property type="entry name" value="CM_II_prokaryot"/>
</dbReference>
<dbReference type="InterPro" id="IPR036979">
    <property type="entry name" value="CM_dom_sf"/>
</dbReference>
<evidence type="ECO:0000313" key="3">
    <source>
        <dbReference type="EMBL" id="MBD2867442.1"/>
    </source>
</evidence>
<keyword evidence="4" id="KW-1185">Reference proteome</keyword>
<keyword evidence="1" id="KW-0413">Isomerase</keyword>
<evidence type="ECO:0000256" key="1">
    <source>
        <dbReference type="ARBA" id="ARBA00023235"/>
    </source>
</evidence>
<dbReference type="PANTHER" id="PTHR38041">
    <property type="entry name" value="CHORISMATE MUTASE"/>
    <property type="match status" value="1"/>
</dbReference>
<sequence>MESSRLDELRRDIDRLDTEIIALLAERFKLTEDVGLYKAANRLEPQDSLRESKQFEKIARLSNDVSLNPDYATAIYRCLMDIVISRHSELRRTYEERNRIGAS</sequence>
<comment type="caution">
    <text evidence="3">The sequence shown here is derived from an EMBL/GenBank/DDBJ whole genome shotgun (WGS) entry which is preliminary data.</text>
</comment>
<dbReference type="SMART" id="SM00830">
    <property type="entry name" value="CM_2"/>
    <property type="match status" value="1"/>
</dbReference>
<dbReference type="InterPro" id="IPR036263">
    <property type="entry name" value="Chorismate_II_sf"/>
</dbReference>
<dbReference type="SUPFAM" id="SSF48600">
    <property type="entry name" value="Chorismate mutase II"/>
    <property type="match status" value="1"/>
</dbReference>
<dbReference type="GO" id="GO:0009697">
    <property type="term" value="P:salicylic acid biosynthetic process"/>
    <property type="evidence" value="ECO:0007669"/>
    <property type="project" value="TreeGrafter"/>
</dbReference>
<dbReference type="EMBL" id="JACXIY010000002">
    <property type="protein sequence ID" value="MBD2867442.1"/>
    <property type="molecule type" value="Genomic_DNA"/>
</dbReference>
<name>A0A927CIQ9_9BACL</name>
<protein>
    <submittedName>
        <fullName evidence="3">Chorismate mutase</fullName>
    </submittedName>
</protein>
<gene>
    <name evidence="3" type="ORF">IDH41_02550</name>
</gene>
<dbReference type="InterPro" id="IPR051331">
    <property type="entry name" value="Chorismate_mutase-related"/>
</dbReference>
<dbReference type="AlphaFoldDB" id="A0A927CIQ9"/>
<dbReference type="Proteomes" id="UP000632125">
    <property type="component" value="Unassembled WGS sequence"/>
</dbReference>
<dbReference type="PROSITE" id="PS51168">
    <property type="entry name" value="CHORISMATE_MUT_2"/>
    <property type="match status" value="1"/>
</dbReference>
<accession>A0A927CIQ9</accession>
<dbReference type="GO" id="GO:0004106">
    <property type="term" value="F:chorismate mutase activity"/>
    <property type="evidence" value="ECO:0007669"/>
    <property type="project" value="InterPro"/>
</dbReference>
<dbReference type="PANTHER" id="PTHR38041:SF1">
    <property type="entry name" value="CHORISMATE MUTASE"/>
    <property type="match status" value="1"/>
</dbReference>
<evidence type="ECO:0000259" key="2">
    <source>
        <dbReference type="PROSITE" id="PS51168"/>
    </source>
</evidence>
<proteinExistence type="predicted"/>